<organism evidence="1 2">
    <name type="scientific">Macrosiphum euphorbiae</name>
    <name type="common">potato aphid</name>
    <dbReference type="NCBI Taxonomy" id="13131"/>
    <lineage>
        <taxon>Eukaryota</taxon>
        <taxon>Metazoa</taxon>
        <taxon>Ecdysozoa</taxon>
        <taxon>Arthropoda</taxon>
        <taxon>Hexapoda</taxon>
        <taxon>Insecta</taxon>
        <taxon>Pterygota</taxon>
        <taxon>Neoptera</taxon>
        <taxon>Paraneoptera</taxon>
        <taxon>Hemiptera</taxon>
        <taxon>Sternorrhyncha</taxon>
        <taxon>Aphidomorpha</taxon>
        <taxon>Aphidoidea</taxon>
        <taxon>Aphididae</taxon>
        <taxon>Macrosiphini</taxon>
        <taxon>Macrosiphum</taxon>
    </lineage>
</organism>
<dbReference type="AlphaFoldDB" id="A0AAV0XEY5"/>
<dbReference type="EMBL" id="CARXXK010000004">
    <property type="protein sequence ID" value="CAI6366132.1"/>
    <property type="molecule type" value="Genomic_DNA"/>
</dbReference>
<keyword evidence="2" id="KW-1185">Reference proteome</keyword>
<sequence length="187" mass="22256">MAVLKLIFIFIIGDFIRNVMLYDPMFTYTVRFKKVSVHPNELANFTINQYRGTQLFINGNLTLPPNIVTDKVIIFFHRCESDGINCKYFQTWIFTDICSKLKEKNQVWSRWYSSFDPPMVCPLDKVRYQIRNGTFDIGLVIASYPQVTYYQWRVIQKFYDNDTYLSSMILDALYFGYRKKIKNIPKP</sequence>
<name>A0AAV0XEY5_9HEMI</name>
<protein>
    <submittedName>
        <fullName evidence="1">Uncharacterized protein</fullName>
    </submittedName>
</protein>
<proteinExistence type="predicted"/>
<reference evidence="1 2" key="1">
    <citation type="submission" date="2023-01" db="EMBL/GenBank/DDBJ databases">
        <authorList>
            <person name="Whitehead M."/>
        </authorList>
    </citation>
    <scope>NUCLEOTIDE SEQUENCE [LARGE SCALE GENOMIC DNA]</scope>
</reference>
<evidence type="ECO:0000313" key="2">
    <source>
        <dbReference type="Proteomes" id="UP001160148"/>
    </source>
</evidence>
<comment type="caution">
    <text evidence="1">The sequence shown here is derived from an EMBL/GenBank/DDBJ whole genome shotgun (WGS) entry which is preliminary data.</text>
</comment>
<accession>A0AAV0XEY5</accession>
<dbReference type="Proteomes" id="UP001160148">
    <property type="component" value="Unassembled WGS sequence"/>
</dbReference>
<gene>
    <name evidence="1" type="ORF">MEUPH1_LOCUS20754</name>
</gene>
<evidence type="ECO:0000313" key="1">
    <source>
        <dbReference type="EMBL" id="CAI6366132.1"/>
    </source>
</evidence>